<dbReference type="KEGG" id="rst:ATY39_14165"/>
<protein>
    <submittedName>
        <fullName evidence="3">Spore gernimation protein</fullName>
    </submittedName>
</protein>
<organism evidence="3 4">
    <name type="scientific">Rummeliibacillus stabekisii</name>
    <dbReference type="NCBI Taxonomy" id="241244"/>
    <lineage>
        <taxon>Bacteria</taxon>
        <taxon>Bacillati</taxon>
        <taxon>Bacillota</taxon>
        <taxon>Bacilli</taxon>
        <taxon>Bacillales</taxon>
        <taxon>Caryophanaceae</taxon>
        <taxon>Rummeliibacillus</taxon>
    </lineage>
</organism>
<keyword evidence="4" id="KW-1185">Reference proteome</keyword>
<evidence type="ECO:0000256" key="1">
    <source>
        <dbReference type="SAM" id="MobiDB-lite"/>
    </source>
</evidence>
<dbReference type="PROSITE" id="PS51257">
    <property type="entry name" value="PROKAR_LIPOPROTEIN"/>
    <property type="match status" value="1"/>
</dbReference>
<keyword evidence="2" id="KW-0732">Signal</keyword>
<reference evidence="3 4" key="1">
    <citation type="journal article" date="2016" name="Genome Announc.">
        <title>Whole-Genome Sequence of Rummeliibacillus stabekisii Strain PP9 Isolated from Antarctic Soil.</title>
        <authorList>
            <person name="da Mota F.F."/>
            <person name="Vollu R.E."/>
            <person name="Jurelevicius D."/>
            <person name="Seldin L."/>
        </authorList>
    </citation>
    <scope>NUCLEOTIDE SEQUENCE [LARGE SCALE GENOMIC DNA]</scope>
    <source>
        <strain evidence="3 4">PP9</strain>
    </source>
</reference>
<dbReference type="Proteomes" id="UP000076021">
    <property type="component" value="Chromosome"/>
</dbReference>
<accession>A0A143HFE6</accession>
<sequence length="205" mass="22549">MYKKAIIFTFLLALLTGCSAAAPPQSQSYEDIKKSTLDALQTEEGKKVIRKLLEDPAMKDMLVLEHDDVNSAIEDTLLSKKAEEYWKTQFEDPKFRETFAKSLKKEQKDLLKDLMKDASFQKDLEQFFSQPDMQKQLEKIMKSASSKEDLEKVIAEVIKSPMLQEKWAKLIESSGEKSKSSDGGGGSDGGQGGGGGGSGKGVGGK</sequence>
<feature type="signal peptide" evidence="2">
    <location>
        <begin position="1"/>
        <end position="21"/>
    </location>
</feature>
<dbReference type="OrthoDB" id="2375836at2"/>
<dbReference type="RefSeq" id="WP_066790833.1">
    <property type="nucleotide sequence ID" value="NZ_BJVD01000009.1"/>
</dbReference>
<feature type="compositionally biased region" description="Gly residues" evidence="1">
    <location>
        <begin position="182"/>
        <end position="205"/>
    </location>
</feature>
<feature type="compositionally biased region" description="Basic and acidic residues" evidence="1">
    <location>
        <begin position="169"/>
        <end position="180"/>
    </location>
</feature>
<dbReference type="Pfam" id="PF17898">
    <property type="entry name" value="GerD"/>
    <property type="match status" value="1"/>
</dbReference>
<feature type="chain" id="PRO_5043455908" evidence="2">
    <location>
        <begin position="22"/>
        <end position="205"/>
    </location>
</feature>
<gene>
    <name evidence="3" type="ORF">ATY39_14165</name>
</gene>
<dbReference type="InterPro" id="IPR041262">
    <property type="entry name" value="GerD_central"/>
</dbReference>
<proteinExistence type="predicted"/>
<reference evidence="4" key="2">
    <citation type="submission" date="2016-03" db="EMBL/GenBank/DDBJ databases">
        <authorList>
            <person name="Ploux O."/>
        </authorList>
    </citation>
    <scope>NUCLEOTIDE SEQUENCE [LARGE SCALE GENOMIC DNA]</scope>
    <source>
        <strain evidence="4">PP9</strain>
    </source>
</reference>
<name>A0A143HFE6_9BACL</name>
<dbReference type="NCBIfam" id="NF040801">
    <property type="entry name" value="spore_GerD"/>
    <property type="match status" value="1"/>
</dbReference>
<evidence type="ECO:0000256" key="2">
    <source>
        <dbReference type="SAM" id="SignalP"/>
    </source>
</evidence>
<dbReference type="EMBL" id="CP014806">
    <property type="protein sequence ID" value="AMX00453.1"/>
    <property type="molecule type" value="Genomic_DNA"/>
</dbReference>
<evidence type="ECO:0000313" key="3">
    <source>
        <dbReference type="EMBL" id="AMX00453.1"/>
    </source>
</evidence>
<evidence type="ECO:0000313" key="4">
    <source>
        <dbReference type="Proteomes" id="UP000076021"/>
    </source>
</evidence>
<dbReference type="AlphaFoldDB" id="A0A143HFE6"/>
<dbReference type="STRING" id="241244.ATY39_14165"/>
<feature type="region of interest" description="Disordered" evidence="1">
    <location>
        <begin position="169"/>
        <end position="205"/>
    </location>
</feature>